<feature type="compositionally biased region" description="Basic and acidic residues" evidence="1">
    <location>
        <begin position="104"/>
        <end position="116"/>
    </location>
</feature>
<sequence length="475" mass="51215">MLAAHHDQENVYLHQADASKHQLQAKTPGARYPKTPLKVPLNDENANHGFGGKSILKSKGNNENNVTLGKGNVLGKPGKQALVTPAPRTGRAPLGNKTTNAKARANEHPHGGKETVKTGQKPTTTNRQKQAAPQIGGAKVEVRTDTNPLADDDEPEYAPPKPQDLPYESDVCPGGVLTFEGLKPENLFNGYYQYYFHRVDDNGKTALERSMEERQQRNFELGDEQIRLDMEEFDWSISDVPESKDLSNLKSESATVQAQPVVAVVKKTTTALASRQPSTLSSRRAATALATTSKAARPPTSRLGKPTTATATLPKVHSRGLPLLPKRKPTQPVVQTSRLSRQRAGSVTASRSTLGYSKGRSVLSSATQAQNRPTNTTATTTTTTTSATSTATPRLPESAPKSRSLTRCVSTASSGSSDATITPARFAQSSQDWKKPDFLSIFDVDDDDDTLCGLPAGVVPPFDESDDDFQLSTDF</sequence>
<feature type="compositionally biased region" description="Low complexity" evidence="1">
    <location>
        <begin position="366"/>
        <end position="394"/>
    </location>
</feature>
<reference evidence="2" key="1">
    <citation type="journal article" date="2023" name="Mol. Phylogenet. Evol.">
        <title>Genome-scale phylogeny and comparative genomics of the fungal order Sordariales.</title>
        <authorList>
            <person name="Hensen N."/>
            <person name="Bonometti L."/>
            <person name="Westerberg I."/>
            <person name="Brannstrom I.O."/>
            <person name="Guillou S."/>
            <person name="Cros-Aarteil S."/>
            <person name="Calhoun S."/>
            <person name="Haridas S."/>
            <person name="Kuo A."/>
            <person name="Mondo S."/>
            <person name="Pangilinan J."/>
            <person name="Riley R."/>
            <person name="LaButti K."/>
            <person name="Andreopoulos B."/>
            <person name="Lipzen A."/>
            <person name="Chen C."/>
            <person name="Yan M."/>
            <person name="Daum C."/>
            <person name="Ng V."/>
            <person name="Clum A."/>
            <person name="Steindorff A."/>
            <person name="Ohm R.A."/>
            <person name="Martin F."/>
            <person name="Silar P."/>
            <person name="Natvig D.O."/>
            <person name="Lalanne C."/>
            <person name="Gautier V."/>
            <person name="Ament-Velasquez S.L."/>
            <person name="Kruys A."/>
            <person name="Hutchinson M.I."/>
            <person name="Powell A.J."/>
            <person name="Barry K."/>
            <person name="Miller A.N."/>
            <person name="Grigoriev I.V."/>
            <person name="Debuchy R."/>
            <person name="Gladieux P."/>
            <person name="Hiltunen Thoren M."/>
            <person name="Johannesson H."/>
        </authorList>
    </citation>
    <scope>NUCLEOTIDE SEQUENCE</scope>
    <source>
        <strain evidence="2">PSN309</strain>
    </source>
</reference>
<dbReference type="Proteomes" id="UP001302126">
    <property type="component" value="Unassembled WGS sequence"/>
</dbReference>
<gene>
    <name evidence="2" type="ORF">QBC35DRAFT_458745</name>
</gene>
<protein>
    <submittedName>
        <fullName evidence="2">Uncharacterized protein</fullName>
    </submittedName>
</protein>
<feature type="region of interest" description="Disordered" evidence="1">
    <location>
        <begin position="270"/>
        <end position="406"/>
    </location>
</feature>
<accession>A0AAN6X2X0</accession>
<evidence type="ECO:0000313" key="3">
    <source>
        <dbReference type="Proteomes" id="UP001302126"/>
    </source>
</evidence>
<dbReference type="AlphaFoldDB" id="A0AAN6X2X0"/>
<proteinExistence type="predicted"/>
<feature type="compositionally biased region" description="Polar residues" evidence="1">
    <location>
        <begin position="332"/>
        <end position="355"/>
    </location>
</feature>
<evidence type="ECO:0000256" key="1">
    <source>
        <dbReference type="SAM" id="MobiDB-lite"/>
    </source>
</evidence>
<reference evidence="2" key="2">
    <citation type="submission" date="2023-05" db="EMBL/GenBank/DDBJ databases">
        <authorList>
            <consortium name="Lawrence Berkeley National Laboratory"/>
            <person name="Steindorff A."/>
            <person name="Hensen N."/>
            <person name="Bonometti L."/>
            <person name="Westerberg I."/>
            <person name="Brannstrom I.O."/>
            <person name="Guillou S."/>
            <person name="Cros-Aarteil S."/>
            <person name="Calhoun S."/>
            <person name="Haridas S."/>
            <person name="Kuo A."/>
            <person name="Mondo S."/>
            <person name="Pangilinan J."/>
            <person name="Riley R."/>
            <person name="Labutti K."/>
            <person name="Andreopoulos B."/>
            <person name="Lipzen A."/>
            <person name="Chen C."/>
            <person name="Yanf M."/>
            <person name="Daum C."/>
            <person name="Ng V."/>
            <person name="Clum A."/>
            <person name="Ohm R."/>
            <person name="Martin F."/>
            <person name="Silar P."/>
            <person name="Natvig D."/>
            <person name="Lalanne C."/>
            <person name="Gautier V."/>
            <person name="Ament-Velasquez S.L."/>
            <person name="Kruys A."/>
            <person name="Hutchinson M.I."/>
            <person name="Powell A.J."/>
            <person name="Barry K."/>
            <person name="Miller A.N."/>
            <person name="Grigoriev I.V."/>
            <person name="Debuchy R."/>
            <person name="Gladieux P."/>
            <person name="Thoren M.H."/>
            <person name="Johannesson H."/>
        </authorList>
    </citation>
    <scope>NUCLEOTIDE SEQUENCE</scope>
    <source>
        <strain evidence="2">PSN309</strain>
    </source>
</reference>
<feature type="region of interest" description="Disordered" evidence="1">
    <location>
        <begin position="16"/>
        <end position="169"/>
    </location>
</feature>
<organism evidence="2 3">
    <name type="scientific">Podospora australis</name>
    <dbReference type="NCBI Taxonomy" id="1536484"/>
    <lineage>
        <taxon>Eukaryota</taxon>
        <taxon>Fungi</taxon>
        <taxon>Dikarya</taxon>
        <taxon>Ascomycota</taxon>
        <taxon>Pezizomycotina</taxon>
        <taxon>Sordariomycetes</taxon>
        <taxon>Sordariomycetidae</taxon>
        <taxon>Sordariales</taxon>
        <taxon>Podosporaceae</taxon>
        <taxon>Podospora</taxon>
    </lineage>
</organism>
<keyword evidence="3" id="KW-1185">Reference proteome</keyword>
<feature type="compositionally biased region" description="Low complexity" evidence="1">
    <location>
        <begin position="278"/>
        <end position="297"/>
    </location>
</feature>
<feature type="compositionally biased region" description="Polar residues" evidence="1">
    <location>
        <begin position="117"/>
        <end position="131"/>
    </location>
</feature>
<dbReference type="EMBL" id="MU864352">
    <property type="protein sequence ID" value="KAK4193024.1"/>
    <property type="molecule type" value="Genomic_DNA"/>
</dbReference>
<comment type="caution">
    <text evidence="2">The sequence shown here is derived from an EMBL/GenBank/DDBJ whole genome shotgun (WGS) entry which is preliminary data.</text>
</comment>
<name>A0AAN6X2X0_9PEZI</name>
<evidence type="ECO:0000313" key="2">
    <source>
        <dbReference type="EMBL" id="KAK4193024.1"/>
    </source>
</evidence>